<sequence>MSKLRIEGYKPTDAILVAVSEIPYERSRRLTELVFDRAETYHFRRLNESDRNNVFAASEIEDVLEKSTTTKTTFQ</sequence>
<name>A0A1N7E4W4_9EURY</name>
<keyword evidence="2" id="KW-1185">Reference proteome</keyword>
<proteinExistence type="predicted"/>
<evidence type="ECO:0000313" key="1">
    <source>
        <dbReference type="EMBL" id="SIR83015.1"/>
    </source>
</evidence>
<accession>A0A1N7E4W4</accession>
<dbReference type="Proteomes" id="UP000185687">
    <property type="component" value="Unassembled WGS sequence"/>
</dbReference>
<reference evidence="1 2" key="1">
    <citation type="submission" date="2017-01" db="EMBL/GenBank/DDBJ databases">
        <authorList>
            <person name="Mah S.A."/>
            <person name="Swanson W.J."/>
            <person name="Moy G.W."/>
            <person name="Vacquier V.D."/>
        </authorList>
    </citation>
    <scope>NUCLEOTIDE SEQUENCE [LARGE SCALE GENOMIC DNA]</scope>
    <source>
        <strain evidence="1 2">CGMCC 1.8909</strain>
    </source>
</reference>
<gene>
    <name evidence="1" type="ORF">SAMN05421809_2453</name>
</gene>
<evidence type="ECO:0000313" key="2">
    <source>
        <dbReference type="Proteomes" id="UP000185687"/>
    </source>
</evidence>
<dbReference type="EMBL" id="FTNP01000003">
    <property type="protein sequence ID" value="SIR83015.1"/>
    <property type="molecule type" value="Genomic_DNA"/>
</dbReference>
<protein>
    <submittedName>
        <fullName evidence="1">Uncharacterized protein</fullName>
    </submittedName>
</protein>
<dbReference type="AlphaFoldDB" id="A0A1N7E4W4"/>
<organism evidence="1 2">
    <name type="scientific">Natronorubrum daqingense</name>
    <dbReference type="NCBI Taxonomy" id="588898"/>
    <lineage>
        <taxon>Archaea</taxon>
        <taxon>Methanobacteriati</taxon>
        <taxon>Methanobacteriota</taxon>
        <taxon>Stenosarchaea group</taxon>
        <taxon>Halobacteria</taxon>
        <taxon>Halobacteriales</taxon>
        <taxon>Natrialbaceae</taxon>
        <taxon>Natronorubrum</taxon>
    </lineage>
</organism>